<evidence type="ECO:0000259" key="2">
    <source>
        <dbReference type="Pfam" id="PF18984"/>
    </source>
</evidence>
<gene>
    <name evidence="3" type="ORF">IAB63_11060</name>
</gene>
<dbReference type="Pfam" id="PF18984">
    <property type="entry name" value="DUF5717_N"/>
    <property type="match status" value="1"/>
</dbReference>
<proteinExistence type="predicted"/>
<dbReference type="Proteomes" id="UP000824164">
    <property type="component" value="Unassembled WGS sequence"/>
</dbReference>
<comment type="caution">
    <text evidence="3">The sequence shown here is derived from an EMBL/GenBank/DDBJ whole genome shotgun (WGS) entry which is preliminary data.</text>
</comment>
<evidence type="ECO:0000259" key="1">
    <source>
        <dbReference type="Pfam" id="PF18983"/>
    </source>
</evidence>
<feature type="domain" description="DUF5717" evidence="2">
    <location>
        <begin position="1"/>
        <end position="869"/>
    </location>
</feature>
<accession>A0A9D1HHW2</accession>
<dbReference type="Pfam" id="PF18983">
    <property type="entry name" value="DUF5717"/>
    <property type="match status" value="1"/>
</dbReference>
<protein>
    <recommendedName>
        <fullName evidence="5">DUF5717 domain-containing protein</fullName>
    </recommendedName>
</protein>
<evidence type="ECO:0000313" key="3">
    <source>
        <dbReference type="EMBL" id="HIU03778.1"/>
    </source>
</evidence>
<reference evidence="3" key="2">
    <citation type="journal article" date="2021" name="PeerJ">
        <title>Extensive microbial diversity within the chicken gut microbiome revealed by metagenomics and culture.</title>
        <authorList>
            <person name="Gilroy R."/>
            <person name="Ravi A."/>
            <person name="Getino M."/>
            <person name="Pursley I."/>
            <person name="Horton D.L."/>
            <person name="Alikhan N.F."/>
            <person name="Baker D."/>
            <person name="Gharbi K."/>
            <person name="Hall N."/>
            <person name="Watson M."/>
            <person name="Adriaenssens E.M."/>
            <person name="Foster-Nyarko E."/>
            <person name="Jarju S."/>
            <person name="Secka A."/>
            <person name="Antonio M."/>
            <person name="Oren A."/>
            <person name="Chaudhuri R.R."/>
            <person name="La Ragione R."/>
            <person name="Hildebrand F."/>
            <person name="Pallen M.J."/>
        </authorList>
    </citation>
    <scope>NUCLEOTIDE SEQUENCE</scope>
    <source>
        <strain evidence="3">CHK187-14744</strain>
    </source>
</reference>
<reference evidence="3" key="1">
    <citation type="submission" date="2020-10" db="EMBL/GenBank/DDBJ databases">
        <authorList>
            <person name="Gilroy R."/>
        </authorList>
    </citation>
    <scope>NUCLEOTIDE SEQUENCE</scope>
    <source>
        <strain evidence="3">CHK187-14744</strain>
    </source>
</reference>
<evidence type="ECO:0008006" key="5">
    <source>
        <dbReference type="Google" id="ProtNLM"/>
    </source>
</evidence>
<name>A0A9D1HHW2_9FIRM</name>
<dbReference type="InterPro" id="IPR043774">
    <property type="entry name" value="DUF5717_C"/>
</dbReference>
<evidence type="ECO:0000313" key="4">
    <source>
        <dbReference type="Proteomes" id="UP000824164"/>
    </source>
</evidence>
<dbReference type="AlphaFoldDB" id="A0A9D1HHW2"/>
<dbReference type="InterPro" id="IPR043775">
    <property type="entry name" value="DUF5717_N"/>
</dbReference>
<organism evidence="3 4">
    <name type="scientific">Candidatus Onthocola gallistercoris</name>
    <dbReference type="NCBI Taxonomy" id="2840876"/>
    <lineage>
        <taxon>Bacteria</taxon>
        <taxon>Bacillati</taxon>
        <taxon>Bacillota</taxon>
        <taxon>Bacilli</taxon>
        <taxon>Candidatus Onthocola</taxon>
    </lineage>
</organism>
<feature type="domain" description="DUF5717" evidence="1">
    <location>
        <begin position="873"/>
        <end position="1177"/>
    </location>
</feature>
<sequence>MKEKINLLSKGIFEYDCPDIRLSEEEIRLEVEAGSTYNGEFRVYSENKVEIRAKIFSSNKPMECVETDIIGPDNTIHYTFDSYGMEPGDKVEGRISIISNGGEIAVPYHVEICAPFCETSIGHVGNLDEFTRLATRHWQEAVKLFRSADFKRVFLVNKLYSHIYDKLILGRNMNQAMEEFLCTIKRKEQVRLSVSQREIICGKVDEAFSDKLVLEKEGWGYQEITVTTEGDFLNVYKRRLTTEDFLGSYYELEYFVNPEYMTKGNNYGKIIIHTFFEQMEIRIQCRKEVFKDEEDRSYFLDRSVYRIFRRMLAYEQKQISREEWFAKIREDVDGCRNNSDSMDYALLEAAFLTMAGEDDEARDIMAGINVRELRKTAFLKYCYAMFIEVLYRKDEGYTRYVIERFREFYAGQCDRWELLYMLIKLDDRIADGGAATFKLIKHEFEKGCRSPFMFSEAVRLMNADPSIVRELDRFEVALLLWGVRHERLTPALVYQYADLTVHEKTFKPTVLRAMMTLCDIYEKKELLAAVCSMLIKGSMTDHKYNRWYLLGIQSALKLTQIYEYYMLSLDEENVTALPSAVLYYFNYNNQLPAVKKAFLYRYVIEHRETIPRIYHSYDNIMKAFTHEQLALGRMDENMACLYKHYITKDKMNRKLAEELPTVMFKYMITCSHPQITTVIVTMRDIDREFSYPLVNGKAFVDIFMDDYNIAFEDGQKHRYMCSVKFEQKKMMDDSEFIKECYELNPGNAMVLMNRSERALRYQMVDDISIDIYKRTLKLRSIRDEYRKNILKNLIDIYYENYEGETLEKYLLRLDIRLLGSNERGSIIEYYIQRGFVERAFQAISEYGYDNIQDKRLMRLCSRMIRKTDFGENALLLEMSFHTFKAGKYDEVILQYLDKYYLGTTEEYLELWRASNAFEVDAFLLEEKMLCQVLFTENMVEESRDIFDSYYKKKPNLKIVRAYLGYNAYNYLVKDLPMKDCLYQAIEIELDQMGKSRDVCSLAMLKHFAQMDAPGENLRPWIRREISGFINRGLILPSFRKFQELLEVPGELVDRSFASYVADPKHSVKICWQLNTDKRQGEWHEENMQNVYGGLFVKSWLLFADEHVMWYAIESDGERETQTQPVKVCPENIGEEELVRGTDYINRMILQKEFSDYDAMWKTAEAYEEKIFMAKELFDIV</sequence>
<dbReference type="EMBL" id="DVLT01000071">
    <property type="protein sequence ID" value="HIU03778.1"/>
    <property type="molecule type" value="Genomic_DNA"/>
</dbReference>